<evidence type="ECO:0000313" key="2">
    <source>
        <dbReference type="EnsemblProtists" id="PYU1_T006449"/>
    </source>
</evidence>
<reference evidence="3" key="1">
    <citation type="journal article" date="2010" name="Genome Biol.">
        <title>Genome sequence of the necrotrophic plant pathogen Pythium ultimum reveals original pathogenicity mechanisms and effector repertoire.</title>
        <authorList>
            <person name="Levesque C.A."/>
            <person name="Brouwer H."/>
            <person name="Cano L."/>
            <person name="Hamilton J.P."/>
            <person name="Holt C."/>
            <person name="Huitema E."/>
            <person name="Raffaele S."/>
            <person name="Robideau G.P."/>
            <person name="Thines M."/>
            <person name="Win J."/>
            <person name="Zerillo M.M."/>
            <person name="Beakes G.W."/>
            <person name="Boore J.L."/>
            <person name="Busam D."/>
            <person name="Dumas B."/>
            <person name="Ferriera S."/>
            <person name="Fuerstenberg S.I."/>
            <person name="Gachon C.M."/>
            <person name="Gaulin E."/>
            <person name="Govers F."/>
            <person name="Grenville-Briggs L."/>
            <person name="Horner N."/>
            <person name="Hostetler J."/>
            <person name="Jiang R.H."/>
            <person name="Johnson J."/>
            <person name="Krajaejun T."/>
            <person name="Lin H."/>
            <person name="Meijer H.J."/>
            <person name="Moore B."/>
            <person name="Morris P."/>
            <person name="Phuntmart V."/>
            <person name="Puiu D."/>
            <person name="Shetty J."/>
            <person name="Stajich J.E."/>
            <person name="Tripathy S."/>
            <person name="Wawra S."/>
            <person name="van West P."/>
            <person name="Whitty B.R."/>
            <person name="Coutinho P.M."/>
            <person name="Henrissat B."/>
            <person name="Martin F."/>
            <person name="Thomas P.D."/>
            <person name="Tyler B.M."/>
            <person name="De Vries R.P."/>
            <person name="Kamoun S."/>
            <person name="Yandell M."/>
            <person name="Tisserat N."/>
            <person name="Buell C.R."/>
        </authorList>
    </citation>
    <scope>NUCLEOTIDE SEQUENCE</scope>
    <source>
        <strain evidence="3">DAOM:BR144</strain>
    </source>
</reference>
<name>K3WNA7_GLOUD</name>
<sequence length="274" mass="29693">MYGSLAAAVVVAGSFATGAFPAGVGESSARSKVVLDAFKSLGAPRWRGCCLPPHEPEARAEEEQHTAGDRDQEQRVEPELCLARLLEPRVHERRELRFLPVLGLGLALRVQLTGDDDRSVDTGVRTFVPGRLVRVGRRVHGEDQTLSNHQWRSMFMVGTAFGLPPVAHMDMCGWPLTTSSDAQCATESIIEPEHTSERYVVALFGSVHCVIVQLVSVLLSCALRYSSVETAMCAMDTPPTVYILIRFCCGSIAYPESQITARCSSGGSVANESS</sequence>
<evidence type="ECO:0000256" key="1">
    <source>
        <dbReference type="SAM" id="MobiDB-lite"/>
    </source>
</evidence>
<dbReference type="VEuPathDB" id="FungiDB:PYU1_G006437"/>
<accession>K3WNA7</accession>
<feature type="compositionally biased region" description="Basic and acidic residues" evidence="1">
    <location>
        <begin position="54"/>
        <end position="74"/>
    </location>
</feature>
<keyword evidence="3" id="KW-1185">Reference proteome</keyword>
<dbReference type="HOGENOM" id="CLU_1017324_0_0_1"/>
<organism evidence="2 3">
    <name type="scientific">Globisporangium ultimum (strain ATCC 200006 / CBS 805.95 / DAOM BR144)</name>
    <name type="common">Pythium ultimum</name>
    <dbReference type="NCBI Taxonomy" id="431595"/>
    <lineage>
        <taxon>Eukaryota</taxon>
        <taxon>Sar</taxon>
        <taxon>Stramenopiles</taxon>
        <taxon>Oomycota</taxon>
        <taxon>Peronosporomycetes</taxon>
        <taxon>Pythiales</taxon>
        <taxon>Pythiaceae</taxon>
        <taxon>Globisporangium</taxon>
    </lineage>
</organism>
<feature type="region of interest" description="Disordered" evidence="1">
    <location>
        <begin position="52"/>
        <end position="74"/>
    </location>
</feature>
<dbReference type="Proteomes" id="UP000019132">
    <property type="component" value="Unassembled WGS sequence"/>
</dbReference>
<reference evidence="3" key="2">
    <citation type="submission" date="2010-04" db="EMBL/GenBank/DDBJ databases">
        <authorList>
            <person name="Buell R."/>
            <person name="Hamilton J."/>
            <person name="Hostetler J."/>
        </authorList>
    </citation>
    <scope>NUCLEOTIDE SEQUENCE [LARGE SCALE GENOMIC DNA]</scope>
    <source>
        <strain evidence="3">DAOM:BR144</strain>
    </source>
</reference>
<dbReference type="InParanoid" id="K3WNA7"/>
<reference evidence="2" key="3">
    <citation type="submission" date="2015-02" db="UniProtKB">
        <authorList>
            <consortium name="EnsemblProtists"/>
        </authorList>
    </citation>
    <scope>IDENTIFICATION</scope>
    <source>
        <strain evidence="2">DAOM BR144</strain>
    </source>
</reference>
<dbReference type="AlphaFoldDB" id="K3WNA7"/>
<dbReference type="EnsemblProtists" id="PYU1_T006449">
    <property type="protein sequence ID" value="PYU1_T006449"/>
    <property type="gene ID" value="PYU1_G006437"/>
</dbReference>
<protein>
    <submittedName>
        <fullName evidence="2">Uncharacterized protein</fullName>
    </submittedName>
</protein>
<proteinExistence type="predicted"/>
<evidence type="ECO:0000313" key="3">
    <source>
        <dbReference type="Proteomes" id="UP000019132"/>
    </source>
</evidence>
<dbReference type="EMBL" id="GL376604">
    <property type="status" value="NOT_ANNOTATED_CDS"/>
    <property type="molecule type" value="Genomic_DNA"/>
</dbReference>